<feature type="region of interest" description="Disordered" evidence="1">
    <location>
        <begin position="1"/>
        <end position="48"/>
    </location>
</feature>
<feature type="compositionally biased region" description="Basic and acidic residues" evidence="1">
    <location>
        <begin position="65"/>
        <end position="77"/>
    </location>
</feature>
<feature type="compositionally biased region" description="Basic and acidic residues" evidence="1">
    <location>
        <begin position="11"/>
        <end position="20"/>
    </location>
</feature>
<feature type="compositionally biased region" description="Polar residues" evidence="1">
    <location>
        <begin position="21"/>
        <end position="32"/>
    </location>
</feature>
<sequence length="137" mass="14764">MSQSVVLQARRPSETFESRRNTLPTSGFQELASSWREAGQNKGGKAHSSVREPFPFVLVKSLERCEDPQSHDSRDEAPTPAPGIKDQRTSLWFLVAIPRASSPLPFLCGHGSISALFGAEAAAKVSSHAGNSISSPF</sequence>
<accession>A0AA35PI67</accession>
<evidence type="ECO:0000256" key="1">
    <source>
        <dbReference type="SAM" id="MobiDB-lite"/>
    </source>
</evidence>
<organism evidence="2 3">
    <name type="scientific">Podarcis lilfordi</name>
    <name type="common">Lilford's wall lizard</name>
    <dbReference type="NCBI Taxonomy" id="74358"/>
    <lineage>
        <taxon>Eukaryota</taxon>
        <taxon>Metazoa</taxon>
        <taxon>Chordata</taxon>
        <taxon>Craniata</taxon>
        <taxon>Vertebrata</taxon>
        <taxon>Euteleostomi</taxon>
        <taxon>Lepidosauria</taxon>
        <taxon>Squamata</taxon>
        <taxon>Bifurcata</taxon>
        <taxon>Unidentata</taxon>
        <taxon>Episquamata</taxon>
        <taxon>Laterata</taxon>
        <taxon>Lacertibaenia</taxon>
        <taxon>Lacertidae</taxon>
        <taxon>Podarcis</taxon>
    </lineage>
</organism>
<proteinExistence type="predicted"/>
<evidence type="ECO:0000313" key="3">
    <source>
        <dbReference type="Proteomes" id="UP001178461"/>
    </source>
</evidence>
<gene>
    <name evidence="2" type="ORF">PODLI_1B010843</name>
</gene>
<protein>
    <submittedName>
        <fullName evidence="2">Uncharacterized protein</fullName>
    </submittedName>
</protein>
<reference evidence="2" key="1">
    <citation type="submission" date="2022-12" db="EMBL/GenBank/DDBJ databases">
        <authorList>
            <person name="Alioto T."/>
            <person name="Alioto T."/>
            <person name="Gomez Garrido J."/>
        </authorList>
    </citation>
    <scope>NUCLEOTIDE SEQUENCE</scope>
</reference>
<name>A0AA35PI67_9SAUR</name>
<dbReference type="Proteomes" id="UP001178461">
    <property type="component" value="Chromosome 13"/>
</dbReference>
<keyword evidence="3" id="KW-1185">Reference proteome</keyword>
<evidence type="ECO:0000313" key="2">
    <source>
        <dbReference type="EMBL" id="CAI5789866.1"/>
    </source>
</evidence>
<dbReference type="EMBL" id="OX395138">
    <property type="protein sequence ID" value="CAI5789866.1"/>
    <property type="molecule type" value="Genomic_DNA"/>
</dbReference>
<feature type="region of interest" description="Disordered" evidence="1">
    <location>
        <begin position="65"/>
        <end position="85"/>
    </location>
</feature>
<dbReference type="AlphaFoldDB" id="A0AA35PI67"/>